<keyword evidence="4" id="KW-0732">Signal</keyword>
<dbReference type="Gene3D" id="3.20.20.80">
    <property type="entry name" value="Glycosidases"/>
    <property type="match status" value="1"/>
</dbReference>
<accession>A0A2Z5A3D7</accession>
<feature type="domain" description="DUF4214" evidence="6">
    <location>
        <begin position="415"/>
        <end position="461"/>
    </location>
</feature>
<reference evidence="7 8" key="1">
    <citation type="submission" date="2017-06" db="EMBL/GenBank/DDBJ databases">
        <title>Evolution towards high GC content and high-temperature stress adaptation in endophytic Pseudomonas oryzihabitans impacted its plant-growth promoting traits.</title>
        <authorList>
            <person name="Nascimento F.X."/>
        </authorList>
    </citation>
    <scope>NUCLEOTIDE SEQUENCE [LARGE SCALE GENOMIC DNA]</scope>
    <source>
        <strain evidence="7 8">MS8</strain>
    </source>
</reference>
<proteinExistence type="inferred from homology"/>
<feature type="domain" description="DUF4214" evidence="6">
    <location>
        <begin position="519"/>
        <end position="565"/>
    </location>
</feature>
<dbReference type="Gene3D" id="1.10.3130.20">
    <property type="entry name" value="Phycobilisome linker domain"/>
    <property type="match status" value="3"/>
</dbReference>
<feature type="domain" description="DUF4214" evidence="6">
    <location>
        <begin position="358"/>
        <end position="412"/>
    </location>
</feature>
<evidence type="ECO:0000256" key="2">
    <source>
        <dbReference type="ARBA" id="ARBA00023295"/>
    </source>
</evidence>
<evidence type="ECO:0000256" key="1">
    <source>
        <dbReference type="ARBA" id="ARBA00022801"/>
    </source>
</evidence>
<dbReference type="RefSeq" id="WP_208693439.1">
    <property type="nucleotide sequence ID" value="NZ_CP022198.1"/>
</dbReference>
<dbReference type="EMBL" id="CP022198">
    <property type="protein sequence ID" value="AXA64743.1"/>
    <property type="molecule type" value="Genomic_DNA"/>
</dbReference>
<dbReference type="PANTHER" id="PTHR34142:SF1">
    <property type="entry name" value="GLYCOSIDE HYDROLASE FAMILY 5 DOMAIN-CONTAINING PROTEIN"/>
    <property type="match status" value="1"/>
</dbReference>
<sequence>MTFLNSSLRNLIRSLALTLACGAAAPLAVAEQVHLVGLNLSGAGFAPQVLPGINGTHYIFPVEGYFSQWSARGVKLVRFPILWERLQPTLGGALDPTYASLIDHTFGYAQKYGMQIILDLHNYMRYRGTVIGTGGVSYAHYQDVMTRIAQRWSGQSSLYAYDLMNEPHDAVEQWPVAAQRGIDGIRTIDRVRPIMVEGNGWAEAARWPLWNDSLLALKDPANNLIFQAHVYFDGEGGGGNYANASSGTTSEDYGVERVKPFIQWLKKNGKRGMIGEFGVPDSDPRWNTIMGRMLAYLKQNCIPATYWAAGPGWGNYNLSVEPINGIERPQWPTLKAYLDDRSCTAIGPQTTPNLPNSDPMAANLVASAYQDYLGRAPDQAGLNYWSGEIASGRMSLAGVINALMASPEYQARATVDRLYQSYLGRSADAGGLNYWSAQLSNGSMSTAALVNALKKSEEYQSTVRSSIDQLYSAQLGRGADAGGLNYWTQQIVDGGLSLSDVKTALLQSGEYRSRVQLQIRQLYHSYLGREADSEGLQAWTSQVTSGAMTVADVAYAIQQSSEYRKRNG</sequence>
<comment type="similarity">
    <text evidence="3">Belongs to the glycosyl hydrolase 5 (cellulase A) family.</text>
</comment>
<dbReference type="GO" id="GO:0009251">
    <property type="term" value="P:glucan catabolic process"/>
    <property type="evidence" value="ECO:0007669"/>
    <property type="project" value="TreeGrafter"/>
</dbReference>
<gene>
    <name evidence="7" type="ORF">CE139_02620</name>
</gene>
<evidence type="ECO:0000259" key="5">
    <source>
        <dbReference type="Pfam" id="PF00150"/>
    </source>
</evidence>
<evidence type="ECO:0000256" key="3">
    <source>
        <dbReference type="RuleBase" id="RU361153"/>
    </source>
</evidence>
<evidence type="ECO:0000313" key="8">
    <source>
        <dbReference type="Proteomes" id="UP000250579"/>
    </source>
</evidence>
<feature type="domain" description="DUF4214" evidence="6">
    <location>
        <begin position="467"/>
        <end position="512"/>
    </location>
</feature>
<dbReference type="GO" id="GO:0004553">
    <property type="term" value="F:hydrolase activity, hydrolyzing O-glycosyl compounds"/>
    <property type="evidence" value="ECO:0007669"/>
    <property type="project" value="InterPro"/>
</dbReference>
<keyword evidence="2 3" id="KW-0326">Glycosidase</keyword>
<evidence type="ECO:0000259" key="6">
    <source>
        <dbReference type="Pfam" id="PF13946"/>
    </source>
</evidence>
<organism evidence="7 8">
    <name type="scientific">Pseudomonas oryzihabitans</name>
    <dbReference type="NCBI Taxonomy" id="47885"/>
    <lineage>
        <taxon>Bacteria</taxon>
        <taxon>Pseudomonadati</taxon>
        <taxon>Pseudomonadota</taxon>
        <taxon>Gammaproteobacteria</taxon>
        <taxon>Pseudomonadales</taxon>
        <taxon>Pseudomonadaceae</taxon>
        <taxon>Pseudomonas</taxon>
    </lineage>
</organism>
<dbReference type="SUPFAM" id="SSF51445">
    <property type="entry name" value="(Trans)glycosidases"/>
    <property type="match status" value="1"/>
</dbReference>
<dbReference type="Pfam" id="PF13946">
    <property type="entry name" value="DUF4214"/>
    <property type="match status" value="4"/>
</dbReference>
<feature type="chain" id="PRO_5016436447" evidence="4">
    <location>
        <begin position="31"/>
        <end position="568"/>
    </location>
</feature>
<dbReference type="InterPro" id="IPR001547">
    <property type="entry name" value="Glyco_hydro_5"/>
</dbReference>
<dbReference type="AlphaFoldDB" id="A0A2Z5A3D7"/>
<dbReference type="Proteomes" id="UP000250579">
    <property type="component" value="Chromosome"/>
</dbReference>
<evidence type="ECO:0000313" key="7">
    <source>
        <dbReference type="EMBL" id="AXA64743.1"/>
    </source>
</evidence>
<evidence type="ECO:0000256" key="4">
    <source>
        <dbReference type="SAM" id="SignalP"/>
    </source>
</evidence>
<dbReference type="Pfam" id="PF00150">
    <property type="entry name" value="Cellulase"/>
    <property type="match status" value="1"/>
</dbReference>
<name>A0A2Z5A3D7_9PSED</name>
<dbReference type="InterPro" id="IPR025282">
    <property type="entry name" value="DUF4214"/>
</dbReference>
<keyword evidence="1 3" id="KW-0378">Hydrolase</keyword>
<dbReference type="InterPro" id="IPR038255">
    <property type="entry name" value="PBS_linker_sf"/>
</dbReference>
<feature type="signal peptide" evidence="4">
    <location>
        <begin position="1"/>
        <end position="30"/>
    </location>
</feature>
<feature type="domain" description="Glycoside hydrolase family 5" evidence="5">
    <location>
        <begin position="61"/>
        <end position="310"/>
    </location>
</feature>
<protein>
    <submittedName>
        <fullName evidence="7">Cellulase</fullName>
    </submittedName>
</protein>
<dbReference type="InterPro" id="IPR017853">
    <property type="entry name" value="GH"/>
</dbReference>
<dbReference type="PANTHER" id="PTHR34142">
    <property type="entry name" value="ENDO-BETA-1,4-GLUCANASE A"/>
    <property type="match status" value="1"/>
</dbReference>